<evidence type="ECO:0000256" key="2">
    <source>
        <dbReference type="ARBA" id="ARBA00022475"/>
    </source>
</evidence>
<dbReference type="HOGENOM" id="CLU_081845_2_1_7"/>
<dbReference type="Proteomes" id="UP000007073">
    <property type="component" value="Chromosome"/>
</dbReference>
<dbReference type="InterPro" id="IPR004010">
    <property type="entry name" value="Double_Cache_2"/>
</dbReference>
<dbReference type="AlphaFoldDB" id="Q39TF5"/>
<evidence type="ECO:0000256" key="4">
    <source>
        <dbReference type="ARBA" id="ARBA00022989"/>
    </source>
</evidence>
<evidence type="ECO:0000313" key="8">
    <source>
        <dbReference type="Proteomes" id="UP000007073"/>
    </source>
</evidence>
<gene>
    <name evidence="7" type="ordered locus">Gmet_2242</name>
</gene>
<dbReference type="STRING" id="269799.Gmet_2242"/>
<keyword evidence="8" id="KW-1185">Reference proteome</keyword>
<evidence type="ECO:0000259" key="6">
    <source>
        <dbReference type="SMART" id="SM01049"/>
    </source>
</evidence>
<evidence type="ECO:0000313" key="7">
    <source>
        <dbReference type="EMBL" id="ABB32469.1"/>
    </source>
</evidence>
<reference evidence="7 8" key="1">
    <citation type="submission" date="2005-10" db="EMBL/GenBank/DDBJ databases">
        <title>Complete sequence of Geobacter metallireducens GS-15.</title>
        <authorList>
            <consortium name="US DOE Joint Genome Institute"/>
            <person name="Copeland A."/>
            <person name="Lucas S."/>
            <person name="Lapidus A."/>
            <person name="Barry K."/>
            <person name="Detter J.C."/>
            <person name="Glavina T."/>
            <person name="Hammon N."/>
            <person name="Israni S."/>
            <person name="Pitluck S."/>
            <person name="Di Bartolo G."/>
            <person name="Chain P."/>
            <person name="Schmutz J."/>
            <person name="Larimer F."/>
            <person name="Land M."/>
            <person name="Kyrpides N."/>
            <person name="Ivanova N."/>
            <person name="Richardson P."/>
        </authorList>
    </citation>
    <scope>NUCLEOTIDE SEQUENCE [LARGE SCALE GENOMIC DNA]</scope>
    <source>
        <strain evidence="8">ATCC 53774 / DSM 7210 / GS-15</strain>
    </source>
</reference>
<keyword evidence="4" id="KW-1133">Transmembrane helix</keyword>
<feature type="domain" description="Single Cache" evidence="6">
    <location>
        <begin position="161"/>
        <end position="257"/>
    </location>
</feature>
<evidence type="ECO:0000256" key="3">
    <source>
        <dbReference type="ARBA" id="ARBA00022692"/>
    </source>
</evidence>
<dbReference type="eggNOG" id="COG4564">
    <property type="taxonomic scope" value="Bacteria"/>
</dbReference>
<comment type="subcellular location">
    <subcellularLocation>
        <location evidence="1">Cell membrane</location>
        <topology evidence="1">Multi-pass membrane protein</topology>
    </subcellularLocation>
</comment>
<dbReference type="SMART" id="SM01049">
    <property type="entry name" value="Cache_2"/>
    <property type="match status" value="2"/>
</dbReference>
<keyword evidence="5" id="KW-0472">Membrane</keyword>
<proteinExistence type="predicted"/>
<protein>
    <recommendedName>
        <fullName evidence="6">Single Cache domain-containing protein</fullName>
    </recommendedName>
</protein>
<dbReference type="Pfam" id="PF08269">
    <property type="entry name" value="dCache_2"/>
    <property type="match status" value="1"/>
</dbReference>
<evidence type="ECO:0000256" key="1">
    <source>
        <dbReference type="ARBA" id="ARBA00004651"/>
    </source>
</evidence>
<feature type="domain" description="Single Cache" evidence="6">
    <location>
        <begin position="19"/>
        <end position="129"/>
    </location>
</feature>
<sequence length="305" mass="34320">MELALRVTNLVEKETIMRKVVLVTALITLLSAHLLFAAEQIKPSTAKPEESYDSKNAKEMLARAVELYNKKKDRSFADFSMQGQFVKGNLYVYVIGTNGKFLASGGSSSVLIGRDVSNMRDAEGKLFFREMIDTAKSQNAGAVEYKWLNRLDGKPEHKHTYFQRIGDRIIAVGFYIPHASDVQAYALLAQAVETLKKDPVSACNAFNDLNSKFIQDDLYVFVVDLKDNIFRAHGATPRLVNTDAMELRNPDGKSIVKEMIGIAKKKGKGTLTYRWRNLLTGKIEVKNTIFRKVDNYLIAVGYYTQ</sequence>
<dbReference type="EMBL" id="CP000148">
    <property type="protein sequence ID" value="ABB32469.1"/>
    <property type="molecule type" value="Genomic_DNA"/>
</dbReference>
<evidence type="ECO:0000256" key="5">
    <source>
        <dbReference type="ARBA" id="ARBA00023136"/>
    </source>
</evidence>
<reference evidence="7 8" key="2">
    <citation type="journal article" date="2009" name="BMC Microbiol.">
        <title>The genome sequence of Geobacter metallireducens: features of metabolism, physiology and regulation common and dissimilar to Geobacter sulfurreducens.</title>
        <authorList>
            <person name="Aklujkar M."/>
            <person name="Krushkal J."/>
            <person name="DiBartolo G."/>
            <person name="Lapidus A."/>
            <person name="Land M.L."/>
            <person name="Lovley D.R."/>
        </authorList>
    </citation>
    <scope>NUCLEOTIDE SEQUENCE [LARGE SCALE GENOMIC DNA]</scope>
    <source>
        <strain evidence="8">ATCC 53774 / DSM 7210 / GS-15</strain>
    </source>
</reference>
<keyword evidence="3" id="KW-0812">Transmembrane</keyword>
<dbReference type="GO" id="GO:0005886">
    <property type="term" value="C:plasma membrane"/>
    <property type="evidence" value="ECO:0007669"/>
    <property type="project" value="UniProtKB-SubCell"/>
</dbReference>
<name>Q39TF5_GEOMG</name>
<accession>Q39TF5</accession>
<dbReference type="KEGG" id="gme:Gmet_2242"/>
<keyword evidence="2" id="KW-1003">Cell membrane</keyword>
<organism evidence="7 8">
    <name type="scientific">Geobacter metallireducens (strain ATCC 53774 / DSM 7210 / GS-15)</name>
    <dbReference type="NCBI Taxonomy" id="269799"/>
    <lineage>
        <taxon>Bacteria</taxon>
        <taxon>Pseudomonadati</taxon>
        <taxon>Thermodesulfobacteriota</taxon>
        <taxon>Desulfuromonadia</taxon>
        <taxon>Geobacterales</taxon>
        <taxon>Geobacteraceae</taxon>
        <taxon>Geobacter</taxon>
    </lineage>
</organism>
<dbReference type="InterPro" id="IPR033480">
    <property type="entry name" value="sCache_2"/>
</dbReference>
<dbReference type="Gene3D" id="3.30.450.20">
    <property type="entry name" value="PAS domain"/>
    <property type="match status" value="2"/>
</dbReference>